<evidence type="ECO:0000313" key="1">
    <source>
        <dbReference type="EMBL" id="MFK4638095.1"/>
    </source>
</evidence>
<organism evidence="1 2">
    <name type="scientific">Paenarthrobacter histidinolovorans</name>
    <dbReference type="NCBI Taxonomy" id="43664"/>
    <lineage>
        <taxon>Bacteria</taxon>
        <taxon>Bacillati</taxon>
        <taxon>Actinomycetota</taxon>
        <taxon>Actinomycetes</taxon>
        <taxon>Micrococcales</taxon>
        <taxon>Micrococcaceae</taxon>
        <taxon>Paenarthrobacter</taxon>
    </lineage>
</organism>
<dbReference type="RefSeq" id="WP_404593754.1">
    <property type="nucleotide sequence ID" value="NZ_JBIYEW010000003.1"/>
</dbReference>
<reference evidence="1 2" key="1">
    <citation type="submission" date="2024-10" db="EMBL/GenBank/DDBJ databases">
        <title>Novel secondary metabolite-producing bacteria for plant disease control.</title>
        <authorList>
            <person name="Chevrette M."/>
        </authorList>
    </citation>
    <scope>NUCLEOTIDE SEQUENCE [LARGE SCALE GENOMIC DNA]</scope>
    <source>
        <strain evidence="1 2">J30 TE3557</strain>
    </source>
</reference>
<protein>
    <submittedName>
        <fullName evidence="1">Uncharacterized protein</fullName>
    </submittedName>
</protein>
<gene>
    <name evidence="1" type="ORF">ABIA52_000984</name>
</gene>
<keyword evidence="2" id="KW-1185">Reference proteome</keyword>
<proteinExistence type="predicted"/>
<evidence type="ECO:0000313" key="2">
    <source>
        <dbReference type="Proteomes" id="UP001620520"/>
    </source>
</evidence>
<accession>A0ABW8N456</accession>
<sequence length="57" mass="6221">MGTRVYKLTETNDGRCLFEMSDKIGGPIFPLFANKIPSFDASFTTFAADLKSAAEKA</sequence>
<name>A0ABW8N456_9MICC</name>
<comment type="caution">
    <text evidence="1">The sequence shown here is derived from an EMBL/GenBank/DDBJ whole genome shotgun (WGS) entry which is preliminary data.</text>
</comment>
<dbReference type="EMBL" id="JBIYEW010000003">
    <property type="protein sequence ID" value="MFK4638095.1"/>
    <property type="molecule type" value="Genomic_DNA"/>
</dbReference>
<dbReference type="Proteomes" id="UP001620520">
    <property type="component" value="Unassembled WGS sequence"/>
</dbReference>